<name>A0A444YXW2_ARAHY</name>
<dbReference type="Proteomes" id="UP000289738">
    <property type="component" value="Chromosome B05"/>
</dbReference>
<comment type="caution">
    <text evidence="1">The sequence shown here is derived from an EMBL/GenBank/DDBJ whole genome shotgun (WGS) entry which is preliminary data.</text>
</comment>
<evidence type="ECO:0000313" key="2">
    <source>
        <dbReference type="Proteomes" id="UP000289738"/>
    </source>
</evidence>
<accession>A0A444YXW2</accession>
<organism evidence="1 2">
    <name type="scientific">Arachis hypogaea</name>
    <name type="common">Peanut</name>
    <dbReference type="NCBI Taxonomy" id="3818"/>
    <lineage>
        <taxon>Eukaryota</taxon>
        <taxon>Viridiplantae</taxon>
        <taxon>Streptophyta</taxon>
        <taxon>Embryophyta</taxon>
        <taxon>Tracheophyta</taxon>
        <taxon>Spermatophyta</taxon>
        <taxon>Magnoliopsida</taxon>
        <taxon>eudicotyledons</taxon>
        <taxon>Gunneridae</taxon>
        <taxon>Pentapetalae</taxon>
        <taxon>rosids</taxon>
        <taxon>fabids</taxon>
        <taxon>Fabales</taxon>
        <taxon>Fabaceae</taxon>
        <taxon>Papilionoideae</taxon>
        <taxon>50 kb inversion clade</taxon>
        <taxon>dalbergioids sensu lato</taxon>
        <taxon>Dalbergieae</taxon>
        <taxon>Pterocarpus clade</taxon>
        <taxon>Arachis</taxon>
    </lineage>
</organism>
<proteinExistence type="predicted"/>
<reference evidence="1 2" key="1">
    <citation type="submission" date="2019-01" db="EMBL/GenBank/DDBJ databases">
        <title>Sequencing of cultivated peanut Arachis hypogaea provides insights into genome evolution and oil improvement.</title>
        <authorList>
            <person name="Chen X."/>
        </authorList>
    </citation>
    <scope>NUCLEOTIDE SEQUENCE [LARGE SCALE GENOMIC DNA]</scope>
    <source>
        <strain evidence="2">cv. Fuhuasheng</strain>
        <tissue evidence="1">Leaves</tissue>
    </source>
</reference>
<sequence>MAASQGDCCHVMGTRRHLSRGKCPQPNPRLLVWLPNFTNPLIRVPPPHTPIHRVTCLLELLPPRSLLGMGCRQQHLLVR</sequence>
<dbReference type="EMBL" id="SDMP01000015">
    <property type="protein sequence ID" value="RYR06779.1"/>
    <property type="molecule type" value="Genomic_DNA"/>
</dbReference>
<keyword evidence="2" id="KW-1185">Reference proteome</keyword>
<gene>
    <name evidence="1" type="ORF">Ahy_B05g074097</name>
</gene>
<dbReference type="AlphaFoldDB" id="A0A444YXW2"/>
<protein>
    <submittedName>
        <fullName evidence="1">Uncharacterized protein</fullName>
    </submittedName>
</protein>
<evidence type="ECO:0000313" key="1">
    <source>
        <dbReference type="EMBL" id="RYR06779.1"/>
    </source>
</evidence>